<comment type="caution">
    <text evidence="1">The sequence shown here is derived from an EMBL/GenBank/DDBJ whole genome shotgun (WGS) entry which is preliminary data.</text>
</comment>
<sequence length="117" mass="13137">MLKISFSGGRGRDPAHCCLHWWPCPQWHVHDVFSSRVSAYRWYLTRGAFLVTGTGKTLPLSQRTPGVDGEERPYGRILLSGSESGNRVSTWAVMREIAGVGHRWGSATDRVRLLRSV</sequence>
<organism evidence="1 2">
    <name type="scientific">Caerostris darwini</name>
    <dbReference type="NCBI Taxonomy" id="1538125"/>
    <lineage>
        <taxon>Eukaryota</taxon>
        <taxon>Metazoa</taxon>
        <taxon>Ecdysozoa</taxon>
        <taxon>Arthropoda</taxon>
        <taxon>Chelicerata</taxon>
        <taxon>Arachnida</taxon>
        <taxon>Araneae</taxon>
        <taxon>Araneomorphae</taxon>
        <taxon>Entelegynae</taxon>
        <taxon>Araneoidea</taxon>
        <taxon>Araneidae</taxon>
        <taxon>Caerostris</taxon>
    </lineage>
</organism>
<dbReference type="AlphaFoldDB" id="A0AAV4S3Z3"/>
<accession>A0AAV4S3Z3</accession>
<evidence type="ECO:0000313" key="1">
    <source>
        <dbReference type="EMBL" id="GIY28714.1"/>
    </source>
</evidence>
<name>A0AAV4S3Z3_9ARAC</name>
<gene>
    <name evidence="1" type="ORF">CDAR_375561</name>
</gene>
<keyword evidence="2" id="KW-1185">Reference proteome</keyword>
<reference evidence="1 2" key="1">
    <citation type="submission" date="2021-06" db="EMBL/GenBank/DDBJ databases">
        <title>Caerostris darwini draft genome.</title>
        <authorList>
            <person name="Kono N."/>
            <person name="Arakawa K."/>
        </authorList>
    </citation>
    <scope>NUCLEOTIDE SEQUENCE [LARGE SCALE GENOMIC DNA]</scope>
</reference>
<dbReference type="Proteomes" id="UP001054837">
    <property type="component" value="Unassembled WGS sequence"/>
</dbReference>
<proteinExistence type="predicted"/>
<evidence type="ECO:0000313" key="2">
    <source>
        <dbReference type="Proteomes" id="UP001054837"/>
    </source>
</evidence>
<protein>
    <submittedName>
        <fullName evidence="1">Uncharacterized protein</fullName>
    </submittedName>
</protein>
<dbReference type="EMBL" id="BPLQ01007213">
    <property type="protein sequence ID" value="GIY28714.1"/>
    <property type="molecule type" value="Genomic_DNA"/>
</dbReference>